<accession>A0A2V2YSA6</accession>
<reference evidence="1 2" key="1">
    <citation type="submission" date="2018-05" db="EMBL/GenBank/DDBJ databases">
        <title>Genomic Encyclopedia of Type Strains, Phase III (KMG-III): the genomes of soil and plant-associated and newly described type strains.</title>
        <authorList>
            <person name="Whitman W."/>
        </authorList>
    </citation>
    <scope>NUCLEOTIDE SEQUENCE [LARGE SCALE GENOMIC DNA]</scope>
    <source>
        <strain evidence="1 2">CECT 5696</strain>
    </source>
</reference>
<dbReference type="EMBL" id="QGTQ01000018">
    <property type="protein sequence ID" value="PWV98457.1"/>
    <property type="molecule type" value="Genomic_DNA"/>
</dbReference>
<dbReference type="AlphaFoldDB" id="A0A2V2YSA6"/>
<evidence type="ECO:0000313" key="2">
    <source>
        <dbReference type="Proteomes" id="UP000246635"/>
    </source>
</evidence>
<evidence type="ECO:0000313" key="1">
    <source>
        <dbReference type="EMBL" id="PWV98457.1"/>
    </source>
</evidence>
<dbReference type="Proteomes" id="UP000246635">
    <property type="component" value="Unassembled WGS sequence"/>
</dbReference>
<gene>
    <name evidence="1" type="ORF">DFQ01_11892</name>
</gene>
<protein>
    <submittedName>
        <fullName evidence="1">Uncharacterized protein</fullName>
    </submittedName>
</protein>
<proteinExistence type="predicted"/>
<name>A0A2V2YSA6_9BACL</name>
<comment type="caution">
    <text evidence="1">The sequence shown here is derived from an EMBL/GenBank/DDBJ whole genome shotgun (WGS) entry which is preliminary data.</text>
</comment>
<sequence length="49" mass="5817">MTERRRYTELLQVSNGLNYGNDKPQAMVDRLGLFLSDKTLQFRLEHFTI</sequence>
<keyword evidence="2" id="KW-1185">Reference proteome</keyword>
<organism evidence="1 2">
    <name type="scientific">Paenibacillus cellulosilyticus</name>
    <dbReference type="NCBI Taxonomy" id="375489"/>
    <lineage>
        <taxon>Bacteria</taxon>
        <taxon>Bacillati</taxon>
        <taxon>Bacillota</taxon>
        <taxon>Bacilli</taxon>
        <taxon>Bacillales</taxon>
        <taxon>Paenibacillaceae</taxon>
        <taxon>Paenibacillus</taxon>
    </lineage>
</organism>